<sequence length="190" mass="22030">YRSSFFVTTSTLNVPRAEMIIHGILDECEEPSGLIPNKETIKNHVPTPRNVSLREAFIRRYCSPFKIPLIVEPALHNYTTMNYENDLYLALKHKGFLHPEEYFILHAPNNNDFKKPQVSGSKRSHLSIWFSQNAKSEDIIKGFYHACAIRRALERLDVTALNKDRVLDIIKRTHEWVDSTFDTFINALAE</sequence>
<dbReference type="Pfam" id="PF24160">
    <property type="entry name" value="UVB_sens_C"/>
    <property type="match status" value="1"/>
</dbReference>
<keyword evidence="3" id="KW-1185">Reference proteome</keyword>
<protein>
    <submittedName>
        <fullName evidence="2">616_t:CDS:1</fullName>
    </submittedName>
</protein>
<dbReference type="AlphaFoldDB" id="A0A9N9P689"/>
<feature type="non-terminal residue" evidence="2">
    <location>
        <position position="190"/>
    </location>
</feature>
<gene>
    <name evidence="2" type="ORF">AMORRO_LOCUS17894</name>
</gene>
<name>A0A9N9P689_9GLOM</name>
<proteinExistence type="predicted"/>
<dbReference type="InterPro" id="IPR055412">
    <property type="entry name" value="UVB_sens_C"/>
</dbReference>
<comment type="caution">
    <text evidence="2">The sequence shown here is derived from an EMBL/GenBank/DDBJ whole genome shotgun (WGS) entry which is preliminary data.</text>
</comment>
<dbReference type="EMBL" id="CAJVPV010058534">
    <property type="protein sequence ID" value="CAG8787961.1"/>
    <property type="molecule type" value="Genomic_DNA"/>
</dbReference>
<feature type="non-terminal residue" evidence="2">
    <location>
        <position position="1"/>
    </location>
</feature>
<evidence type="ECO:0000313" key="2">
    <source>
        <dbReference type="EMBL" id="CAG8787961.1"/>
    </source>
</evidence>
<accession>A0A9N9P689</accession>
<evidence type="ECO:0000259" key="1">
    <source>
        <dbReference type="Pfam" id="PF24160"/>
    </source>
</evidence>
<reference evidence="2" key="1">
    <citation type="submission" date="2021-06" db="EMBL/GenBank/DDBJ databases">
        <authorList>
            <person name="Kallberg Y."/>
            <person name="Tangrot J."/>
            <person name="Rosling A."/>
        </authorList>
    </citation>
    <scope>NUCLEOTIDE SEQUENCE</scope>
    <source>
        <strain evidence="2">CL551</strain>
    </source>
</reference>
<organism evidence="2 3">
    <name type="scientific">Acaulospora morrowiae</name>
    <dbReference type="NCBI Taxonomy" id="94023"/>
    <lineage>
        <taxon>Eukaryota</taxon>
        <taxon>Fungi</taxon>
        <taxon>Fungi incertae sedis</taxon>
        <taxon>Mucoromycota</taxon>
        <taxon>Glomeromycotina</taxon>
        <taxon>Glomeromycetes</taxon>
        <taxon>Diversisporales</taxon>
        <taxon>Acaulosporaceae</taxon>
        <taxon>Acaulospora</taxon>
    </lineage>
</organism>
<feature type="domain" description="Root UVB sensitive protein C-terminal" evidence="1">
    <location>
        <begin position="123"/>
        <end position="189"/>
    </location>
</feature>
<dbReference type="OrthoDB" id="19606at2759"/>
<dbReference type="Proteomes" id="UP000789342">
    <property type="component" value="Unassembled WGS sequence"/>
</dbReference>
<evidence type="ECO:0000313" key="3">
    <source>
        <dbReference type="Proteomes" id="UP000789342"/>
    </source>
</evidence>